<gene>
    <name evidence="1" type="ORF">D515_03054</name>
</gene>
<accession>R1ILA3</accession>
<protein>
    <submittedName>
        <fullName evidence="1">Uncharacterized protein</fullName>
    </submittedName>
</protein>
<name>R1ILA3_9GAMM</name>
<keyword evidence="2" id="KW-1185">Reference proteome</keyword>
<evidence type="ECO:0000313" key="2">
    <source>
        <dbReference type="Proteomes" id="UP000011223"/>
    </source>
</evidence>
<evidence type="ECO:0000313" key="1">
    <source>
        <dbReference type="EMBL" id="EOD78272.1"/>
    </source>
</evidence>
<dbReference type="EMBL" id="ANFM02000034">
    <property type="protein sequence ID" value="EOD78272.1"/>
    <property type="molecule type" value="Genomic_DNA"/>
</dbReference>
<dbReference type="Proteomes" id="UP000011223">
    <property type="component" value="Unassembled WGS sequence"/>
</dbReference>
<reference evidence="1 2" key="1">
    <citation type="journal article" date="2014" name="PLoS ONE">
        <title>Grimontia indica AK16(T), sp. nov., Isolated from a Seawater Sample Reports the Presence of Pathogenic Genes Similar to Vibrio Genus.</title>
        <authorList>
            <person name="Singh A."/>
            <person name="Vaidya B."/>
            <person name="Khatri I."/>
            <person name="Srinivas T.N."/>
            <person name="Subramanian S."/>
            <person name="Korpole S."/>
            <person name="Pinnaka A.K."/>
        </authorList>
    </citation>
    <scope>NUCLEOTIDE SEQUENCE [LARGE SCALE GENOMIC DNA]</scope>
    <source>
        <strain evidence="1 2">AK16</strain>
    </source>
</reference>
<sequence length="38" mass="4319">MDVKPQLQKNAAITTPAKLAESYIFRLFGRKISRLSLL</sequence>
<comment type="caution">
    <text evidence="1">The sequence shown here is derived from an EMBL/GenBank/DDBJ whole genome shotgun (WGS) entry which is preliminary data.</text>
</comment>
<dbReference type="AlphaFoldDB" id="R1ILA3"/>
<proteinExistence type="predicted"/>
<organism evidence="1 2">
    <name type="scientific">Grimontia indica</name>
    <dbReference type="NCBI Taxonomy" id="1056512"/>
    <lineage>
        <taxon>Bacteria</taxon>
        <taxon>Pseudomonadati</taxon>
        <taxon>Pseudomonadota</taxon>
        <taxon>Gammaproteobacteria</taxon>
        <taxon>Vibrionales</taxon>
        <taxon>Vibrionaceae</taxon>
        <taxon>Grimontia</taxon>
    </lineage>
</organism>